<feature type="transmembrane region" description="Helical" evidence="1">
    <location>
        <begin position="309"/>
        <end position="327"/>
    </location>
</feature>
<dbReference type="Pfam" id="PF12679">
    <property type="entry name" value="ABC2_membrane_2"/>
    <property type="match status" value="1"/>
</dbReference>
<organism evidence="2 3">
    <name type="scientific">Gottfriedia solisilvae</name>
    <dbReference type="NCBI Taxonomy" id="1516104"/>
    <lineage>
        <taxon>Bacteria</taxon>
        <taxon>Bacillati</taxon>
        <taxon>Bacillota</taxon>
        <taxon>Bacilli</taxon>
        <taxon>Bacillales</taxon>
        <taxon>Bacillaceae</taxon>
        <taxon>Gottfriedia</taxon>
    </lineage>
</organism>
<reference evidence="3" key="1">
    <citation type="journal article" date="2019" name="Int. J. Syst. Evol. Microbiol.">
        <title>The Global Catalogue of Microorganisms (GCM) 10K type strain sequencing project: providing services to taxonomists for standard genome sequencing and annotation.</title>
        <authorList>
            <consortium name="The Broad Institute Genomics Platform"/>
            <consortium name="The Broad Institute Genome Sequencing Center for Infectious Disease"/>
            <person name="Wu L."/>
            <person name="Ma J."/>
        </authorList>
    </citation>
    <scope>NUCLEOTIDE SEQUENCE [LARGE SCALE GENOMIC DNA]</scope>
    <source>
        <strain evidence="3">CGMCC 1.14993</strain>
    </source>
</reference>
<dbReference type="InterPro" id="IPR053046">
    <property type="entry name" value="ABC-5_transporter"/>
</dbReference>
<comment type="caution">
    <text evidence="2">The sequence shown here is derived from an EMBL/GenBank/DDBJ whole genome shotgun (WGS) entry which is preliminary data.</text>
</comment>
<proteinExistence type="predicted"/>
<keyword evidence="1" id="KW-1133">Transmembrane helix</keyword>
<dbReference type="PANTHER" id="PTHR39177:SF1">
    <property type="entry name" value="ABC TRANSPORTER PERMEASE YTRC-RELATED"/>
    <property type="match status" value="1"/>
</dbReference>
<dbReference type="EMBL" id="BMHB01000001">
    <property type="protein sequence ID" value="GGI12094.1"/>
    <property type="molecule type" value="Genomic_DNA"/>
</dbReference>
<evidence type="ECO:0000313" key="2">
    <source>
        <dbReference type="EMBL" id="GGI12094.1"/>
    </source>
</evidence>
<gene>
    <name evidence="2" type="ORF">GCM10007380_11140</name>
</gene>
<accession>A0A8J3AG17</accession>
<dbReference type="PANTHER" id="PTHR39177">
    <property type="entry name" value="ABC TRANSPORTER PERMEASE YTRC-RELATED"/>
    <property type="match status" value="1"/>
</dbReference>
<dbReference type="Proteomes" id="UP000626244">
    <property type="component" value="Unassembled WGS sequence"/>
</dbReference>
<dbReference type="GO" id="GO:0005886">
    <property type="term" value="C:plasma membrane"/>
    <property type="evidence" value="ECO:0007669"/>
    <property type="project" value="UniProtKB-SubCell"/>
</dbReference>
<dbReference type="GO" id="GO:0140359">
    <property type="term" value="F:ABC-type transporter activity"/>
    <property type="evidence" value="ECO:0007669"/>
    <property type="project" value="InterPro"/>
</dbReference>
<feature type="transmembrane region" description="Helical" evidence="1">
    <location>
        <begin position="242"/>
        <end position="263"/>
    </location>
</feature>
<feature type="transmembrane region" description="Helical" evidence="1">
    <location>
        <begin position="283"/>
        <end position="303"/>
    </location>
</feature>
<sequence length="335" mass="38274">MFSKALWLKHSKQSRLALILLYLVYVVILPFSYYNNIFEMNRALEASYTEYPFIYIGEFSTLAFISPILVLILSILLIGIERNTGGIDFQFSLPYTPRQLFLSKWIFGVVHIFIATVFLSILTLIIHYSTILHQYIDTSGFLPIFVTLFLFSIAFLTIGLAIGTLTGHYFSQTLFTIFTIFSPILIFFSVLSNLKGLFNKDFNGLLEIEKKIVDWSISFQSGSLSITKDFDQQNVTYPTFDFHNLVVILIYIFVFLVIGLLCYSRNANANNGKLFVYKKFGHFVNILFVYLSATSIAILTSTIANGSNVVVYAIGLLIGLIAGYYFYKRLNKFFE</sequence>
<feature type="transmembrane region" description="Helical" evidence="1">
    <location>
        <begin position="16"/>
        <end position="34"/>
    </location>
</feature>
<name>A0A8J3AG17_9BACI</name>
<dbReference type="InterPro" id="IPR023264">
    <property type="entry name" value="ABC_transptr_acetoin_YtrC/YtrD"/>
</dbReference>
<evidence type="ECO:0000256" key="1">
    <source>
        <dbReference type="SAM" id="Phobius"/>
    </source>
</evidence>
<keyword evidence="1" id="KW-0472">Membrane</keyword>
<feature type="transmembrane region" description="Helical" evidence="1">
    <location>
        <begin position="54"/>
        <end position="80"/>
    </location>
</feature>
<feature type="transmembrane region" description="Helical" evidence="1">
    <location>
        <begin position="140"/>
        <end position="162"/>
    </location>
</feature>
<protein>
    <submittedName>
        <fullName evidence="2">ABC transporter permease</fullName>
    </submittedName>
</protein>
<dbReference type="OrthoDB" id="2658554at2"/>
<keyword evidence="3" id="KW-1185">Reference proteome</keyword>
<evidence type="ECO:0000313" key="3">
    <source>
        <dbReference type="Proteomes" id="UP000626244"/>
    </source>
</evidence>
<dbReference type="RefSeq" id="WP_087999330.1">
    <property type="nucleotide sequence ID" value="NZ_BMHB01000001.1"/>
</dbReference>
<feature type="transmembrane region" description="Helical" evidence="1">
    <location>
        <begin position="101"/>
        <end position="128"/>
    </location>
</feature>
<keyword evidence="1" id="KW-0812">Transmembrane</keyword>
<dbReference type="PRINTS" id="PR02026">
    <property type="entry name" value="YTRCYTRDABC"/>
</dbReference>
<dbReference type="AlphaFoldDB" id="A0A8J3AG17"/>
<feature type="transmembrane region" description="Helical" evidence="1">
    <location>
        <begin position="174"/>
        <end position="194"/>
    </location>
</feature>